<protein>
    <submittedName>
        <fullName evidence="2">Uncharacterized protein</fullName>
    </submittedName>
</protein>
<sequence length="347" mass="39572">MQRNLLYGLWMAAFGIKMLGASWDASYHFKYLRETTELPHIVNTIGLALAVALWVYGIRQNELAHSKPLKVTGLGFLLFFIAIPVDEAWHRIFGIDLTTWSPSHSVFYIGTALMIVGTILMVEDDYRDGWISGRLRNLTILALSVAVLEDFWFPLLQQEQGVICYHLFQIGKPIASEEVLQFVRDPKSQIYGGIPDWLYGVYGTFACMFVFRFIRQFGLFRFAGTAAAAAYVLFRTITNAAYHASNYPESTVPYFLVLAAFLFDAFYWLAEDRRWERWDWIVLSPLLALSIYAISLWNPPGVPVHPPMPAWSVFMAMLAAAAAYWVFAALQLATRSRWMQFGTAKAR</sequence>
<dbReference type="Proteomes" id="UP000031967">
    <property type="component" value="Unassembled WGS sequence"/>
</dbReference>
<feature type="transmembrane region" description="Helical" evidence="1">
    <location>
        <begin position="68"/>
        <end position="85"/>
    </location>
</feature>
<organism evidence="2 3">
    <name type="scientific">Gordoniibacillus kamchatkensis</name>
    <dbReference type="NCBI Taxonomy" id="1590651"/>
    <lineage>
        <taxon>Bacteria</taxon>
        <taxon>Bacillati</taxon>
        <taxon>Bacillota</taxon>
        <taxon>Bacilli</taxon>
        <taxon>Bacillales</taxon>
        <taxon>Paenibacillaceae</taxon>
        <taxon>Gordoniibacillus</taxon>
    </lineage>
</organism>
<evidence type="ECO:0000313" key="3">
    <source>
        <dbReference type="Proteomes" id="UP000031967"/>
    </source>
</evidence>
<keyword evidence="1" id="KW-0812">Transmembrane</keyword>
<evidence type="ECO:0000313" key="2">
    <source>
        <dbReference type="EMBL" id="KIL38806.1"/>
    </source>
</evidence>
<reference evidence="2 3" key="1">
    <citation type="submission" date="2014-12" db="EMBL/GenBank/DDBJ databases">
        <title>Draft genome sequence of Paenibacillus kamchatkensis strain B-2647.</title>
        <authorList>
            <person name="Karlyshev A.V."/>
            <person name="Kudryashova E.B."/>
        </authorList>
    </citation>
    <scope>NUCLEOTIDE SEQUENCE [LARGE SCALE GENOMIC DNA]</scope>
    <source>
        <strain evidence="2 3">VKM B-2647</strain>
    </source>
</reference>
<comment type="caution">
    <text evidence="2">The sequence shown here is derived from an EMBL/GenBank/DDBJ whole genome shotgun (WGS) entry which is preliminary data.</text>
</comment>
<evidence type="ECO:0000256" key="1">
    <source>
        <dbReference type="SAM" id="Phobius"/>
    </source>
</evidence>
<feature type="transmembrane region" description="Helical" evidence="1">
    <location>
        <begin position="310"/>
        <end position="330"/>
    </location>
</feature>
<dbReference type="EMBL" id="JXAK01000051">
    <property type="protein sequence ID" value="KIL38806.1"/>
    <property type="molecule type" value="Genomic_DNA"/>
</dbReference>
<feature type="transmembrane region" description="Helical" evidence="1">
    <location>
        <begin position="251"/>
        <end position="269"/>
    </location>
</feature>
<feature type="transmembrane region" description="Helical" evidence="1">
    <location>
        <begin position="281"/>
        <end position="298"/>
    </location>
</feature>
<name>A0ABR5ACP1_9BACL</name>
<keyword evidence="1" id="KW-1133">Transmembrane helix</keyword>
<feature type="transmembrane region" description="Helical" evidence="1">
    <location>
        <begin position="197"/>
        <end position="214"/>
    </location>
</feature>
<accession>A0ABR5ACP1</accession>
<feature type="transmembrane region" description="Helical" evidence="1">
    <location>
        <begin position="226"/>
        <end position="245"/>
    </location>
</feature>
<keyword evidence="3" id="KW-1185">Reference proteome</keyword>
<feature type="transmembrane region" description="Helical" evidence="1">
    <location>
        <begin position="105"/>
        <end position="123"/>
    </location>
</feature>
<feature type="transmembrane region" description="Helical" evidence="1">
    <location>
        <begin position="38"/>
        <end position="56"/>
    </location>
</feature>
<dbReference type="RefSeq" id="WP_041050490.1">
    <property type="nucleotide sequence ID" value="NZ_JXAK01000051.1"/>
</dbReference>
<gene>
    <name evidence="2" type="ORF">SD70_24315</name>
</gene>
<feature type="transmembrane region" description="Helical" evidence="1">
    <location>
        <begin position="7"/>
        <end position="26"/>
    </location>
</feature>
<keyword evidence="1" id="KW-0472">Membrane</keyword>
<proteinExistence type="predicted"/>
<feature type="transmembrane region" description="Helical" evidence="1">
    <location>
        <begin position="135"/>
        <end position="153"/>
    </location>
</feature>